<organism evidence="1">
    <name type="scientific">marine sediment metagenome</name>
    <dbReference type="NCBI Taxonomy" id="412755"/>
    <lineage>
        <taxon>unclassified sequences</taxon>
        <taxon>metagenomes</taxon>
        <taxon>ecological metagenomes</taxon>
    </lineage>
</organism>
<dbReference type="AlphaFoldDB" id="A0A0F9TD30"/>
<sequence length="115" mass="13054">MLRKLRDTALKAVEFVGDKYVEGHEKEVNARKSIVRDLLEREGLSCKECSGLGIPIYTTENKYRCVKCDHQFASTNHNIRTLILQHFEGRPRNRHKNESSAVAIYSSVASSMSKG</sequence>
<proteinExistence type="predicted"/>
<evidence type="ECO:0008006" key="2">
    <source>
        <dbReference type="Google" id="ProtNLM"/>
    </source>
</evidence>
<gene>
    <name evidence="1" type="ORF">LCGC14_0743670</name>
</gene>
<name>A0A0F9TD30_9ZZZZ</name>
<accession>A0A0F9TD30</accession>
<comment type="caution">
    <text evidence="1">The sequence shown here is derived from an EMBL/GenBank/DDBJ whole genome shotgun (WGS) entry which is preliminary data.</text>
</comment>
<dbReference type="EMBL" id="LAZR01001766">
    <property type="protein sequence ID" value="KKN39413.1"/>
    <property type="molecule type" value="Genomic_DNA"/>
</dbReference>
<evidence type="ECO:0000313" key="1">
    <source>
        <dbReference type="EMBL" id="KKN39413.1"/>
    </source>
</evidence>
<protein>
    <recommendedName>
        <fullName evidence="2">Transposase zinc-ribbon domain-containing protein</fullName>
    </recommendedName>
</protein>
<reference evidence="1" key="1">
    <citation type="journal article" date="2015" name="Nature">
        <title>Complex archaea that bridge the gap between prokaryotes and eukaryotes.</title>
        <authorList>
            <person name="Spang A."/>
            <person name="Saw J.H."/>
            <person name="Jorgensen S.L."/>
            <person name="Zaremba-Niedzwiedzka K."/>
            <person name="Martijn J."/>
            <person name="Lind A.E."/>
            <person name="van Eijk R."/>
            <person name="Schleper C."/>
            <person name="Guy L."/>
            <person name="Ettema T.J."/>
        </authorList>
    </citation>
    <scope>NUCLEOTIDE SEQUENCE</scope>
</reference>